<organism evidence="1 2">
    <name type="scientific">Mycena alexandri</name>
    <dbReference type="NCBI Taxonomy" id="1745969"/>
    <lineage>
        <taxon>Eukaryota</taxon>
        <taxon>Fungi</taxon>
        <taxon>Dikarya</taxon>
        <taxon>Basidiomycota</taxon>
        <taxon>Agaricomycotina</taxon>
        <taxon>Agaricomycetes</taxon>
        <taxon>Agaricomycetidae</taxon>
        <taxon>Agaricales</taxon>
        <taxon>Marasmiineae</taxon>
        <taxon>Mycenaceae</taxon>
        <taxon>Mycena</taxon>
    </lineage>
</organism>
<evidence type="ECO:0000313" key="1">
    <source>
        <dbReference type="EMBL" id="KAJ7032958.1"/>
    </source>
</evidence>
<dbReference type="AlphaFoldDB" id="A0AAD6SV32"/>
<gene>
    <name evidence="1" type="ORF">C8F04DRAFT_1184651</name>
</gene>
<dbReference type="EMBL" id="JARJCM010000069">
    <property type="protein sequence ID" value="KAJ7032958.1"/>
    <property type="molecule type" value="Genomic_DNA"/>
</dbReference>
<name>A0AAD6SV32_9AGAR</name>
<reference evidence="1" key="1">
    <citation type="submission" date="2023-03" db="EMBL/GenBank/DDBJ databases">
        <title>Massive genome expansion in bonnet fungi (Mycena s.s.) driven by repeated elements and novel gene families across ecological guilds.</title>
        <authorList>
            <consortium name="Lawrence Berkeley National Laboratory"/>
            <person name="Harder C.B."/>
            <person name="Miyauchi S."/>
            <person name="Viragh M."/>
            <person name="Kuo A."/>
            <person name="Thoen E."/>
            <person name="Andreopoulos B."/>
            <person name="Lu D."/>
            <person name="Skrede I."/>
            <person name="Drula E."/>
            <person name="Henrissat B."/>
            <person name="Morin E."/>
            <person name="Kohler A."/>
            <person name="Barry K."/>
            <person name="LaButti K."/>
            <person name="Morin E."/>
            <person name="Salamov A."/>
            <person name="Lipzen A."/>
            <person name="Mereny Z."/>
            <person name="Hegedus B."/>
            <person name="Baldrian P."/>
            <person name="Stursova M."/>
            <person name="Weitz H."/>
            <person name="Taylor A."/>
            <person name="Grigoriev I.V."/>
            <person name="Nagy L.G."/>
            <person name="Martin F."/>
            <person name="Kauserud H."/>
        </authorList>
    </citation>
    <scope>NUCLEOTIDE SEQUENCE</scope>
    <source>
        <strain evidence="1">CBHHK200</strain>
    </source>
</reference>
<dbReference type="Proteomes" id="UP001218188">
    <property type="component" value="Unassembled WGS sequence"/>
</dbReference>
<accession>A0AAD6SV32</accession>
<comment type="caution">
    <text evidence="1">The sequence shown here is derived from an EMBL/GenBank/DDBJ whole genome shotgun (WGS) entry which is preliminary data.</text>
</comment>
<sequence>MTGPVYQNQHAGWAWPRGDQSPVYLGLEICAAAKTTARGSSVVDLATDIPSSESVRWLQSSRNPILKLQKDRKRSRERFFLELQISTWKTVKSRSLRNEVRGDSTWLHAVPQNAGAQAPGRVKDHEPSSGLSVVRRSFGVGVAVQIQYLINALLRKSRRKESAEVQAPEHLRKEAAAVRVKVGS</sequence>
<evidence type="ECO:0000313" key="2">
    <source>
        <dbReference type="Proteomes" id="UP001218188"/>
    </source>
</evidence>
<proteinExistence type="predicted"/>
<keyword evidence="2" id="KW-1185">Reference proteome</keyword>
<protein>
    <submittedName>
        <fullName evidence="1">Uncharacterized protein</fullName>
    </submittedName>
</protein>